<dbReference type="InterPro" id="IPR037482">
    <property type="entry name" value="ST1585_MBL-fold"/>
</dbReference>
<reference evidence="2 3" key="1">
    <citation type="submission" date="2015-08" db="EMBL/GenBank/DDBJ databases">
        <title>Draft Genome Sequence of Bacillus vietnamensis UCD-SED5.</title>
        <authorList>
            <person name="Lee R.D."/>
            <person name="Jospin G."/>
            <person name="Lang J.M."/>
            <person name="Coil D.A."/>
            <person name="Eisen J.A."/>
        </authorList>
    </citation>
    <scope>NUCLEOTIDE SEQUENCE [LARGE SCALE GENOMIC DNA]</scope>
    <source>
        <strain evidence="2 3">UCD-SED5</strain>
    </source>
</reference>
<dbReference type="EMBL" id="LIXZ01000001">
    <property type="protein sequence ID" value="KPL61301.1"/>
    <property type="molecule type" value="Genomic_DNA"/>
</dbReference>
<feature type="domain" description="Metallo-beta-lactamase" evidence="1">
    <location>
        <begin position="23"/>
        <end position="224"/>
    </location>
</feature>
<dbReference type="Gene3D" id="3.60.15.10">
    <property type="entry name" value="Ribonuclease Z/Hydroxyacylglutathione hydrolase-like"/>
    <property type="match status" value="1"/>
</dbReference>
<dbReference type="SUPFAM" id="SSF56281">
    <property type="entry name" value="Metallo-hydrolase/oxidoreductase"/>
    <property type="match status" value="1"/>
</dbReference>
<dbReference type="Pfam" id="PF00753">
    <property type="entry name" value="Lactamase_B"/>
    <property type="match status" value="1"/>
</dbReference>
<sequence>MSIYRIDSRISLVDLMDLSLKERTGSYIINEEALTIIETSASPSIPHLKKGLSKLNINPEDIQYIILTHIHLDHAGGAGLFLKECPNASIIVHPKGKRHLTDPTRLISGARAVYGKKFDELFDPIVPIPEERILVMAHEEKLRLSDTCTLTFYHTPGHADHHLSILDSTSNGMFTGDTCGIQYTIGSKRFYFPSTSPNQFDPEKMKDSIRLYRSLHLDRLYFGHYGVSEEVSFALTEVEKWLDLLVKKSEEQYSSSVTIEENVRTITSLLIELTGRELAQKGIDPNNPIYSLLELDMNVSAMGIVDYFIKQQKGDRSS</sequence>
<organism evidence="2 3">
    <name type="scientific">Rossellomorea vietnamensis</name>
    <dbReference type="NCBI Taxonomy" id="218284"/>
    <lineage>
        <taxon>Bacteria</taxon>
        <taxon>Bacillati</taxon>
        <taxon>Bacillota</taxon>
        <taxon>Bacilli</taxon>
        <taxon>Bacillales</taxon>
        <taxon>Bacillaceae</taxon>
        <taxon>Rossellomorea</taxon>
    </lineage>
</organism>
<dbReference type="PANTHER" id="PTHR42951:SF22">
    <property type="entry name" value="METALLO BETA-LACTAMASE SUPERFAMILY LIPOPROTEIN"/>
    <property type="match status" value="1"/>
</dbReference>
<protein>
    <submittedName>
        <fullName evidence="2">Beta-lactamase</fullName>
    </submittedName>
</protein>
<dbReference type="InterPro" id="IPR001279">
    <property type="entry name" value="Metallo-B-lactamas"/>
</dbReference>
<comment type="caution">
    <text evidence="2">The sequence shown here is derived from an EMBL/GenBank/DDBJ whole genome shotgun (WGS) entry which is preliminary data.</text>
</comment>
<dbReference type="PANTHER" id="PTHR42951">
    <property type="entry name" value="METALLO-BETA-LACTAMASE DOMAIN-CONTAINING"/>
    <property type="match status" value="1"/>
</dbReference>
<proteinExistence type="predicted"/>
<evidence type="ECO:0000313" key="2">
    <source>
        <dbReference type="EMBL" id="KPL61301.1"/>
    </source>
</evidence>
<dbReference type="PATRIC" id="fig|218284.4.peg.275"/>
<dbReference type="eggNOG" id="COG0491">
    <property type="taxonomic scope" value="Bacteria"/>
</dbReference>
<accession>A0A0P6W8I9</accession>
<dbReference type="RefSeq" id="WP_060670036.1">
    <property type="nucleotide sequence ID" value="NZ_LIXZ01000001.1"/>
</dbReference>
<dbReference type="CDD" id="cd07726">
    <property type="entry name" value="ST1585-like_MBL-fold"/>
    <property type="match status" value="1"/>
</dbReference>
<dbReference type="InterPro" id="IPR050855">
    <property type="entry name" value="NDM-1-like"/>
</dbReference>
<gene>
    <name evidence="2" type="ORF">AM506_01320</name>
</gene>
<dbReference type="AlphaFoldDB" id="A0A0P6W8I9"/>
<dbReference type="InterPro" id="IPR036866">
    <property type="entry name" value="RibonucZ/Hydroxyglut_hydro"/>
</dbReference>
<evidence type="ECO:0000259" key="1">
    <source>
        <dbReference type="SMART" id="SM00849"/>
    </source>
</evidence>
<name>A0A0P6W8I9_9BACI</name>
<evidence type="ECO:0000313" key="3">
    <source>
        <dbReference type="Proteomes" id="UP000050398"/>
    </source>
</evidence>
<dbReference type="SMART" id="SM00849">
    <property type="entry name" value="Lactamase_B"/>
    <property type="match status" value="1"/>
</dbReference>
<dbReference type="OrthoDB" id="9761531at2"/>
<dbReference type="Proteomes" id="UP000050398">
    <property type="component" value="Unassembled WGS sequence"/>
</dbReference>